<feature type="signal peptide" evidence="2">
    <location>
        <begin position="1"/>
        <end position="22"/>
    </location>
</feature>
<evidence type="ECO:0000313" key="5">
    <source>
        <dbReference type="Proteomes" id="UP000032671"/>
    </source>
</evidence>
<dbReference type="AlphaFoldDB" id="A0A0D6N322"/>
<feature type="region of interest" description="Disordered" evidence="1">
    <location>
        <begin position="26"/>
        <end position="93"/>
    </location>
</feature>
<sequence length="135" mass="14100">MAQLRKPAFLLLVGLSFGTALASSAPGQAVADPALTPSGNISFGEGSANYDPDGANSKTAEKKTVHGHRSLPPGYQDAPSMEFNHGDDPDHLAKVHRDKMTGTDLSRYGTAYQENGPMGSGQMGDATGNGWVTPR</sequence>
<comment type="caution">
    <text evidence="3">The sequence shown here is derived from an EMBL/GenBank/DDBJ whole genome shotgun (WGS) entry which is preliminary data.</text>
</comment>
<dbReference type="EMBL" id="BAMV01000008">
    <property type="protein sequence ID" value="GAN59916.1"/>
    <property type="molecule type" value="Genomic_DNA"/>
</dbReference>
<organism evidence="3 5">
    <name type="scientific">Acetobacter cibinongensis</name>
    <dbReference type="NCBI Taxonomy" id="146475"/>
    <lineage>
        <taxon>Bacteria</taxon>
        <taxon>Pseudomonadati</taxon>
        <taxon>Pseudomonadota</taxon>
        <taxon>Alphaproteobacteria</taxon>
        <taxon>Acetobacterales</taxon>
        <taxon>Acetobacteraceae</taxon>
        <taxon>Acetobacter</taxon>
    </lineage>
</organism>
<dbReference type="EMBL" id="BJVU01000001">
    <property type="protein sequence ID" value="GEL57536.1"/>
    <property type="molecule type" value="Genomic_DNA"/>
</dbReference>
<protein>
    <submittedName>
        <fullName evidence="3">Uncharacterized protein</fullName>
    </submittedName>
</protein>
<dbReference type="Proteomes" id="UP000321891">
    <property type="component" value="Unassembled WGS sequence"/>
</dbReference>
<keyword evidence="6" id="KW-1185">Reference proteome</keyword>
<feature type="compositionally biased region" description="Basic and acidic residues" evidence="1">
    <location>
        <begin position="84"/>
        <end position="93"/>
    </location>
</feature>
<evidence type="ECO:0000256" key="1">
    <source>
        <dbReference type="SAM" id="MobiDB-lite"/>
    </source>
</evidence>
<accession>A0A0D6N322</accession>
<evidence type="ECO:0000313" key="3">
    <source>
        <dbReference type="EMBL" id="GAN59916.1"/>
    </source>
</evidence>
<keyword evidence="2" id="KW-0732">Signal</keyword>
<reference evidence="4 6" key="2">
    <citation type="submission" date="2019-07" db="EMBL/GenBank/DDBJ databases">
        <title>Whole genome shotgun sequence of Acetobacter cibinongensis NBRC 16605.</title>
        <authorList>
            <person name="Hosoyama A."/>
            <person name="Uohara A."/>
            <person name="Ohji S."/>
            <person name="Ichikawa N."/>
        </authorList>
    </citation>
    <scope>NUCLEOTIDE SEQUENCE [LARGE SCALE GENOMIC DNA]</scope>
    <source>
        <strain evidence="4 6">NBRC 16605</strain>
    </source>
</reference>
<proteinExistence type="predicted"/>
<reference evidence="3 5" key="1">
    <citation type="submission" date="2012-11" db="EMBL/GenBank/DDBJ databases">
        <title>Whole genome sequence of Acetobacter cibinongensis 4H-1.</title>
        <authorList>
            <person name="Azuma Y."/>
            <person name="Higashiura N."/>
            <person name="Hirakawa H."/>
            <person name="Matsushita K."/>
        </authorList>
    </citation>
    <scope>NUCLEOTIDE SEQUENCE [LARGE SCALE GENOMIC DNA]</scope>
    <source>
        <strain evidence="3 5">4H-1</strain>
    </source>
</reference>
<feature type="chain" id="PRO_5030005733" evidence="2">
    <location>
        <begin position="23"/>
        <end position="135"/>
    </location>
</feature>
<dbReference type="RefSeq" id="WP_048837998.1">
    <property type="nucleotide sequence ID" value="NZ_BAMV01000008.1"/>
</dbReference>
<name>A0A0D6N322_9PROT</name>
<evidence type="ECO:0000313" key="4">
    <source>
        <dbReference type="EMBL" id="GEL57536.1"/>
    </source>
</evidence>
<dbReference type="Proteomes" id="UP000032671">
    <property type="component" value="Unassembled WGS sequence"/>
</dbReference>
<evidence type="ECO:0000256" key="2">
    <source>
        <dbReference type="SAM" id="SignalP"/>
    </source>
</evidence>
<evidence type="ECO:0000313" key="6">
    <source>
        <dbReference type="Proteomes" id="UP000321891"/>
    </source>
</evidence>
<gene>
    <name evidence="3" type="ORF">Abci_008_049</name>
    <name evidence="4" type="ORF">ACI01nite_01380</name>
</gene>
<accession>A0A6N3SMB1</accession>
<feature type="region of interest" description="Disordered" evidence="1">
    <location>
        <begin position="108"/>
        <end position="135"/>
    </location>
</feature>